<keyword evidence="9" id="KW-0067">ATP-binding</keyword>
<evidence type="ECO:0000256" key="7">
    <source>
        <dbReference type="ARBA" id="ARBA00022741"/>
    </source>
</evidence>
<keyword evidence="6" id="KW-0479">Metal-binding</keyword>
<keyword evidence="5" id="KW-0808">Transferase</keyword>
<evidence type="ECO:0000256" key="4">
    <source>
        <dbReference type="ARBA" id="ARBA00012142"/>
    </source>
</evidence>
<comment type="cofactor">
    <cofactor evidence="1">
        <name>K(+)</name>
        <dbReference type="ChEBI" id="CHEBI:29103"/>
    </cofactor>
</comment>
<dbReference type="Pfam" id="PF00224">
    <property type="entry name" value="PK"/>
    <property type="match status" value="1"/>
</dbReference>
<evidence type="ECO:0000256" key="6">
    <source>
        <dbReference type="ARBA" id="ARBA00022723"/>
    </source>
</evidence>
<dbReference type="Gene3D" id="2.40.33.10">
    <property type="entry name" value="PK beta-barrel domain-like"/>
    <property type="match status" value="1"/>
</dbReference>
<evidence type="ECO:0000256" key="5">
    <source>
        <dbReference type="ARBA" id="ARBA00022679"/>
    </source>
</evidence>
<reference evidence="16" key="1">
    <citation type="submission" date="2016-06" db="UniProtKB">
        <authorList>
            <consortium name="WormBaseParasite"/>
        </authorList>
    </citation>
    <scope>IDENTIFICATION</scope>
</reference>
<dbReference type="OrthoDB" id="108365at2759"/>
<keyword evidence="10" id="KW-0460">Magnesium</keyword>
<evidence type="ECO:0000313" key="14">
    <source>
        <dbReference type="EMBL" id="VDO93785.1"/>
    </source>
</evidence>
<protein>
    <recommendedName>
        <fullName evidence="4">pyruvate kinase</fullName>
        <ecNumber evidence="4">2.7.1.40</ecNumber>
    </recommendedName>
</protein>
<keyword evidence="11" id="KW-0324">Glycolysis</keyword>
<dbReference type="InterPro" id="IPR015806">
    <property type="entry name" value="Pyrv_Knase_insert_dom_sf"/>
</dbReference>
<evidence type="ECO:0000256" key="10">
    <source>
        <dbReference type="ARBA" id="ARBA00022842"/>
    </source>
</evidence>
<dbReference type="InterPro" id="IPR001697">
    <property type="entry name" value="Pyr_Knase"/>
</dbReference>
<dbReference type="GO" id="GO:0005524">
    <property type="term" value="F:ATP binding"/>
    <property type="evidence" value="ECO:0007669"/>
    <property type="project" value="UniProtKB-KW"/>
</dbReference>
<comment type="pathway">
    <text evidence="2">Carbohydrate degradation; glycolysis; pyruvate from D-glyceraldehyde 3-phosphate: step 5/5.</text>
</comment>
<dbReference type="FunFam" id="2.40.33.10:FF:000023">
    <property type="entry name" value="Pyruvate kinase PKM"/>
    <property type="match status" value="1"/>
</dbReference>
<dbReference type="InterPro" id="IPR011037">
    <property type="entry name" value="Pyrv_Knase-like_insert_dom_sf"/>
</dbReference>
<dbReference type="WBParaSite" id="SBAD_0000132201-mRNA-1">
    <property type="protein sequence ID" value="SBAD_0000132201-mRNA-1"/>
    <property type="gene ID" value="SBAD_0000132201"/>
</dbReference>
<keyword evidence="8" id="KW-0418">Kinase</keyword>
<dbReference type="InterPro" id="IPR015793">
    <property type="entry name" value="Pyrv_Knase_brl"/>
</dbReference>
<evidence type="ECO:0000313" key="16">
    <source>
        <dbReference type="WBParaSite" id="SBAD_0000132201-mRNA-1"/>
    </source>
</evidence>
<dbReference type="PANTHER" id="PTHR11817">
    <property type="entry name" value="PYRUVATE KINASE"/>
    <property type="match status" value="1"/>
</dbReference>
<name>A0A183ICC3_9BILA</name>
<dbReference type="Proteomes" id="UP000270296">
    <property type="component" value="Unassembled WGS sequence"/>
</dbReference>
<keyword evidence="12" id="KW-0670">Pyruvate</keyword>
<reference evidence="14 15" key="2">
    <citation type="submission" date="2018-11" db="EMBL/GenBank/DDBJ databases">
        <authorList>
            <consortium name="Pathogen Informatics"/>
        </authorList>
    </citation>
    <scope>NUCLEOTIDE SEQUENCE [LARGE SCALE GENOMIC DNA]</scope>
</reference>
<evidence type="ECO:0000256" key="12">
    <source>
        <dbReference type="ARBA" id="ARBA00023317"/>
    </source>
</evidence>
<dbReference type="SUPFAM" id="SSF51621">
    <property type="entry name" value="Phosphoenolpyruvate/pyruvate domain"/>
    <property type="match status" value="1"/>
</dbReference>
<keyword evidence="15" id="KW-1185">Reference proteome</keyword>
<accession>A0A183ICC3</accession>
<dbReference type="InterPro" id="IPR015813">
    <property type="entry name" value="Pyrv/PenolPyrv_kinase-like_dom"/>
</dbReference>
<dbReference type="GO" id="GO:0016301">
    <property type="term" value="F:kinase activity"/>
    <property type="evidence" value="ECO:0007669"/>
    <property type="project" value="UniProtKB-KW"/>
</dbReference>
<comment type="similarity">
    <text evidence="3">Belongs to the pyruvate kinase family.</text>
</comment>
<dbReference type="SUPFAM" id="SSF50800">
    <property type="entry name" value="PK beta-barrel domain-like"/>
    <property type="match status" value="1"/>
</dbReference>
<dbReference type="AlphaFoldDB" id="A0A183ICC3"/>
<organism evidence="16">
    <name type="scientific">Soboliphyme baturini</name>
    <dbReference type="NCBI Taxonomy" id="241478"/>
    <lineage>
        <taxon>Eukaryota</taxon>
        <taxon>Metazoa</taxon>
        <taxon>Ecdysozoa</taxon>
        <taxon>Nematoda</taxon>
        <taxon>Enoplea</taxon>
        <taxon>Dorylaimia</taxon>
        <taxon>Dioctophymatida</taxon>
        <taxon>Dioctophymatoidea</taxon>
        <taxon>Soboliphymatidae</taxon>
        <taxon>Soboliphyme</taxon>
    </lineage>
</organism>
<evidence type="ECO:0000256" key="1">
    <source>
        <dbReference type="ARBA" id="ARBA00001958"/>
    </source>
</evidence>
<dbReference type="UniPathway" id="UPA00109">
    <property type="reaction ID" value="UER00188"/>
</dbReference>
<evidence type="ECO:0000256" key="8">
    <source>
        <dbReference type="ARBA" id="ARBA00022777"/>
    </source>
</evidence>
<dbReference type="EMBL" id="UZAM01006768">
    <property type="protein sequence ID" value="VDO93785.1"/>
    <property type="molecule type" value="Genomic_DNA"/>
</dbReference>
<evidence type="ECO:0000256" key="9">
    <source>
        <dbReference type="ARBA" id="ARBA00022840"/>
    </source>
</evidence>
<proteinExistence type="inferred from homology"/>
<dbReference type="GO" id="GO:0000287">
    <property type="term" value="F:magnesium ion binding"/>
    <property type="evidence" value="ECO:0007669"/>
    <property type="project" value="InterPro"/>
</dbReference>
<evidence type="ECO:0000256" key="2">
    <source>
        <dbReference type="ARBA" id="ARBA00004997"/>
    </source>
</evidence>
<dbReference type="InterPro" id="IPR040442">
    <property type="entry name" value="Pyrv_kinase-like_dom_sf"/>
</dbReference>
<dbReference type="GO" id="GO:0004743">
    <property type="term" value="F:pyruvate kinase activity"/>
    <property type="evidence" value="ECO:0007669"/>
    <property type="project" value="UniProtKB-EC"/>
</dbReference>
<gene>
    <name evidence="14" type="ORF">SBAD_LOCUS1267</name>
</gene>
<sequence>MFRTESEFWTVILERLDDFVPFHLLNDSNKEEALNEVPALSSAAAKSARFKQHRRLTLAEEQSGVYFKQVQHVRRGFLASTNLEHLRNLNIDEPVYLVRKTSIICTLGPASRSVEMIVNLILNGMSIARLNFSHGSHEYHAETIQNIRAALSCFNEPKVLAIALDTRGPEIRTGVLEGGASAEVQLEKGDKIKVVVDEKYKDSCSASLLFIDYHGIIQRLKKNSRIFIDDGLISLLVEEVGE</sequence>
<dbReference type="Gene3D" id="3.20.20.60">
    <property type="entry name" value="Phosphoenolpyruvate-binding domains"/>
    <property type="match status" value="1"/>
</dbReference>
<evidence type="ECO:0000256" key="3">
    <source>
        <dbReference type="ARBA" id="ARBA00008663"/>
    </source>
</evidence>
<dbReference type="GO" id="GO:0030955">
    <property type="term" value="F:potassium ion binding"/>
    <property type="evidence" value="ECO:0007669"/>
    <property type="project" value="InterPro"/>
</dbReference>
<feature type="domain" description="Pyruvate kinase barrel" evidence="13">
    <location>
        <begin position="99"/>
        <end position="240"/>
    </location>
</feature>
<evidence type="ECO:0000259" key="13">
    <source>
        <dbReference type="Pfam" id="PF00224"/>
    </source>
</evidence>
<keyword evidence="7" id="KW-0547">Nucleotide-binding</keyword>
<dbReference type="EC" id="2.7.1.40" evidence="4"/>
<evidence type="ECO:0000256" key="11">
    <source>
        <dbReference type="ARBA" id="ARBA00023152"/>
    </source>
</evidence>
<evidence type="ECO:0000313" key="15">
    <source>
        <dbReference type="Proteomes" id="UP000270296"/>
    </source>
</evidence>